<evidence type="ECO:0000313" key="2">
    <source>
        <dbReference type="EMBL" id="CAK9111623.1"/>
    </source>
</evidence>
<comment type="caution">
    <text evidence="2">The sequence shown here is derived from an EMBL/GenBank/DDBJ whole genome shotgun (WGS) entry which is preliminary data.</text>
</comment>
<protein>
    <submittedName>
        <fullName evidence="2">Uncharacterized protein</fullName>
    </submittedName>
</protein>
<organism evidence="2 3">
    <name type="scientific">Durusdinium trenchii</name>
    <dbReference type="NCBI Taxonomy" id="1381693"/>
    <lineage>
        <taxon>Eukaryota</taxon>
        <taxon>Sar</taxon>
        <taxon>Alveolata</taxon>
        <taxon>Dinophyceae</taxon>
        <taxon>Suessiales</taxon>
        <taxon>Symbiodiniaceae</taxon>
        <taxon>Durusdinium</taxon>
    </lineage>
</organism>
<sequence length="160" mass="17853">MQLQALAIRRVRRSPRPPLFPARASRRSSRFSAVMLCATSSLPPSCFCSCSARHSGQAEANSEENMSWPHGTPTSAWTDARGRHGPWTEGAQQQQRCTKHIDSLEKEAGVSSRRPRTWRQRSIERSRSLGRTGTRPRHLLAAPPRLGAGSDRHSNGLSWM</sequence>
<feature type="region of interest" description="Disordered" evidence="1">
    <location>
        <begin position="60"/>
        <end position="160"/>
    </location>
</feature>
<name>A0ABP0SGW3_9DINO</name>
<feature type="compositionally biased region" description="Basic and acidic residues" evidence="1">
    <location>
        <begin position="99"/>
        <end position="108"/>
    </location>
</feature>
<evidence type="ECO:0000313" key="3">
    <source>
        <dbReference type="Proteomes" id="UP001642484"/>
    </source>
</evidence>
<gene>
    <name evidence="2" type="ORF">CCMP2556_LOCUS51795</name>
</gene>
<dbReference type="Proteomes" id="UP001642484">
    <property type="component" value="Unassembled WGS sequence"/>
</dbReference>
<accession>A0ABP0SGW3</accession>
<evidence type="ECO:0000256" key="1">
    <source>
        <dbReference type="SAM" id="MobiDB-lite"/>
    </source>
</evidence>
<keyword evidence="3" id="KW-1185">Reference proteome</keyword>
<dbReference type="EMBL" id="CAXAMN010027583">
    <property type="protein sequence ID" value="CAK9111623.1"/>
    <property type="molecule type" value="Genomic_DNA"/>
</dbReference>
<reference evidence="2 3" key="1">
    <citation type="submission" date="2024-02" db="EMBL/GenBank/DDBJ databases">
        <authorList>
            <person name="Chen Y."/>
            <person name="Shah S."/>
            <person name="Dougan E. K."/>
            <person name="Thang M."/>
            <person name="Chan C."/>
        </authorList>
    </citation>
    <scope>NUCLEOTIDE SEQUENCE [LARGE SCALE GENOMIC DNA]</scope>
</reference>
<proteinExistence type="predicted"/>